<evidence type="ECO:0000256" key="2">
    <source>
        <dbReference type="ARBA" id="ARBA00004165"/>
    </source>
</evidence>
<feature type="domain" description="Peptidase C80" evidence="23">
    <location>
        <begin position="470"/>
        <end position="661"/>
    </location>
</feature>
<evidence type="ECO:0000313" key="24">
    <source>
        <dbReference type="EMBL" id="UYM14527.1"/>
    </source>
</evidence>
<keyword evidence="8" id="KW-0808">Transferase</keyword>
<proteinExistence type="predicted"/>
<name>A0ABY6GP50_9GAMM</name>
<dbReference type="PROSITE" id="PS51771">
    <property type="entry name" value="CGT_MARTX_CPD"/>
    <property type="match status" value="1"/>
</dbReference>
<organism evidence="24 25">
    <name type="scientific">Endozoicomonas euniceicola</name>
    <dbReference type="NCBI Taxonomy" id="1234143"/>
    <lineage>
        <taxon>Bacteria</taxon>
        <taxon>Pseudomonadati</taxon>
        <taxon>Pseudomonadota</taxon>
        <taxon>Gammaproteobacteria</taxon>
        <taxon>Oceanospirillales</taxon>
        <taxon>Endozoicomonadaceae</taxon>
        <taxon>Endozoicomonas</taxon>
    </lineage>
</organism>
<dbReference type="SUPFAM" id="SSF53448">
    <property type="entry name" value="Nucleotide-diphospho-sugar transferases"/>
    <property type="match status" value="1"/>
</dbReference>
<keyword evidence="5" id="KW-0964">Secreted</keyword>
<evidence type="ECO:0000256" key="4">
    <source>
        <dbReference type="ARBA" id="ARBA00022511"/>
    </source>
</evidence>
<dbReference type="Proteomes" id="UP001163255">
    <property type="component" value="Chromosome"/>
</dbReference>
<evidence type="ECO:0000256" key="8">
    <source>
        <dbReference type="ARBA" id="ARBA00022679"/>
    </source>
</evidence>
<dbReference type="InterPro" id="IPR029044">
    <property type="entry name" value="Nucleotide-diphossugar_trans"/>
</dbReference>
<evidence type="ECO:0000256" key="7">
    <source>
        <dbReference type="ARBA" id="ARBA00022670"/>
    </source>
</evidence>
<keyword evidence="18 22" id="KW-0472">Membrane</keyword>
<feature type="transmembrane region" description="Helical" evidence="22">
    <location>
        <begin position="1403"/>
        <end position="1427"/>
    </location>
</feature>
<dbReference type="Pfam" id="PF11713">
    <property type="entry name" value="Peptidase_C80"/>
    <property type="match status" value="1"/>
</dbReference>
<evidence type="ECO:0000256" key="10">
    <source>
        <dbReference type="ARBA" id="ARBA00022737"/>
    </source>
</evidence>
<evidence type="ECO:0000256" key="14">
    <source>
        <dbReference type="ARBA" id="ARBA00022842"/>
    </source>
</evidence>
<comment type="cofactor">
    <cofactor evidence="1">
        <name>Mg(2+)</name>
        <dbReference type="ChEBI" id="CHEBI:18420"/>
    </cofactor>
</comment>
<keyword evidence="22" id="KW-0812">Transmembrane</keyword>
<keyword evidence="13" id="KW-0068">Autocatalytic cleavage</keyword>
<evidence type="ECO:0000256" key="9">
    <source>
        <dbReference type="ARBA" id="ARBA00022723"/>
    </source>
</evidence>
<evidence type="ECO:0000313" key="25">
    <source>
        <dbReference type="Proteomes" id="UP001163255"/>
    </source>
</evidence>
<evidence type="ECO:0000259" key="23">
    <source>
        <dbReference type="PROSITE" id="PS51771"/>
    </source>
</evidence>
<evidence type="ECO:0000256" key="3">
    <source>
        <dbReference type="ARBA" id="ARBA00004613"/>
    </source>
</evidence>
<keyword evidence="9" id="KW-0479">Metal-binding</keyword>
<keyword evidence="12" id="KW-0788">Thiol protease</keyword>
<protein>
    <submittedName>
        <fullName evidence="24">C80 family cysteine peptidase</fullName>
    </submittedName>
</protein>
<keyword evidence="22" id="KW-1133">Transmembrane helix</keyword>
<comment type="subcellular location">
    <subcellularLocation>
        <location evidence="2">Host cell membrane</location>
    </subcellularLocation>
    <subcellularLocation>
        <location evidence="20">Host cytoplasm</location>
        <location evidence="20">Host cytosol</location>
    </subcellularLocation>
    <subcellularLocation>
        <location evidence="3">Secreted</location>
    </subcellularLocation>
</comment>
<sequence length="3407" mass="380334">MPSVNIPKKINFVNSKPLTEQQANYIRVWAKTHPDYIINVWRDREAVNSQYLFREMFNYVAQREFGHPQSSPVGLTLKDFAEKVKLEYKSLSANPLRRAGTGTDGLNDSAIRVLLKTRSIDIGDNFKNILKEQESIYSDLKSVTNIKIQDISIDQNKFNPELFKGDRSIGKTYHDFHYGNAYPLSELIIGLDALKKGGFYINSGVLPEFNFEPLSEAQKKKMPEEIQLLFKKAALELVLKREKELGNVQNDIGDSNILKVEETNYNSDYLALKEKINNLNPENFFKKLGTRQLKYKDSIILESIESSSSTPTSTKVAILGAAQGSDLLPGIHSYHLQAVEEYQNSFKENKFYYQIFDFELNKLHDLKLLNRNIFSGLLDEDSLSDSEDDSIQDAPKKPDPVKVKWAVKAYYSLDLLNVAPELNRYGDVFGDSVIRKYYDGANLGEPERLFSQNHVYPPSDQTLVARVEPPARYVRGQNYDSQIIISLDDDPWIYTESYVEYSNVPINKSNLFQYNIESNELLLVHGKKFKPDDKTRIILVGHGSNDGFERPIMPKLVSLFRKLMPEGAKVKRIALRGCSLADKSHRGLKTGVIPANSDIFVAKLLRRLKGIDILTHDLTASQVPIDTNLLGNRIFFTDENRPDRIEVVSRKRKDTRYVYSLNDDNSVSYTVKESLPPDIQTRPELFDQNELTSIFGQKSIISHETSSDITSHNILMNSDIKNAIQIGTLESLNKRSTIVIAEPDKTKYNQIIEVLSSTHDFKKYSEWESWIRKTHPDLLSSVEDTMVAIPDSQSVYSRFRNKVAEGAFSFIKLDPTSLEDASVIKQRYPDGFARIYLPDVPAHELCRPRRSLTGESCRLNFDEEKSSLKLLSDDQTSIVVSGEGKKDILLLDPSGKPTLLAFQQAVRELKTELADSKVNNRHNYHNFIALDAESMLQAKRLVTQSDKPGKALQLNPQRRVLLDSSNAVFLKVEGGAGNSLTLLGSPDSFKSRDLARTVTDFIANERVGRLTIGVVKNGMSLQSVTTEFSAINLSALQALTDGSMQLQMIDPQHTVTPSDPIRIASLADDMIISNRYGVVENPSMGIDTRSMPLSTLKSTRTSLLAMEKQIFSQPIVRSSANSMVIRFHIESAAAGLSRTLSKNSLSTDLIPRLDSLEQKGKKWKLKFYSVNDKTSRISTKRLDISDPDLLASLKFINEKISLSRQSLQEVTKNPIGTMDAIGDGVGVAMTLGSLVYQMFRNEALQSDQTAPRAGSDFQRRILEAQIIYGMINEHIATVDALLTMGKYVSAIKKGKSVVSLGERMATFIDKHYRASASAASSGKAVSTLGSRAMRLSGPVINLAISAGMVTLDIMALSACETKRCRENAGIILGLDLAQTVPVLISLGASAATTVGLISSTSAAAVGSAMGVAALPITFTVTIITIGLHFKEEMRQKFENNMAFWQMVYDDLTLKGAWDGEAKKWNLLTTDITVKEGTGQYERVYKRSEKPCMGRSFCSNTGTYIDVEILKDVVKQRLFLTPIKAIDFSQKQVEFGEINIHKIKSPSGSVYLNGDASGEAYRRRVSFYGCKGEDGLFIKSATFNLLAHPAVSRFIQNNFEWPEENIETVILPSGKNWNLKRWWGSSVPVSDATSWGFGRSDGKGWELLMQASRDGLTNNVNKDFTFTFYPRKKGDGPGGGDVSGASCEYEHGNTQEASAFILKDLSDRNIINFSETQHINITAGHYNQTFITPDDPAMSYSFYGQGGNFYTVSLTHFSKADFHQTGNEQWTIDDRRHSYTIKDFLPFIASDEKPEGGLITLQGKRKHTTDSECVMQFKGFNASSSNPYPVVVVDKYRYPHYILDAKAGRFKVYYPEVKDAFQLSYRSRTDLWWAYKRPLPDAYALNKPRRFHELSSHRWLDVEPEKLTYISFTGRYTDTLVRGELIPVEGGTEGIALPTDITPMAGTPSQGYLFFSHSQKKLYYRQPLDQTNGHMTEIPAQFTSSVGSGSDRFQFSLQSSQRVTYHLEKIRKPDGESRSVPVIEPSRAIWVNANYVDSANEMKQFSQGLPTSAHIIKRLSDNESISKGFFDARANSGNGRVIIWNPFAAKKAFFIDNAVNQRSSDSMNDKLYSAFYTRRPGMDGKTLELINVKRDTQGDRYLFFQKSQLASAFYVVDTGSLSSSHNNQPIHKLQATEFSTTAMFNHQRRRIINAALSPFGSEILFTLSDSVIFGVNQSVLDPLLGSTGQRYPSVNLGGSGHDLWVRGVNYSQGDIKTTINDLIQQILTPYINQSERPVMKVPPIVPVHGYVPKKHAKNPHDISSWYIVEPGFVYATKSTISLIGFDAPSNTLYAFDIDTKEVLSAKCKITDEYKNCEKLAAYSPYRYDYKNIYLKDGAVYGLDYSDNIYQQEKHRRVLLTMDINKGLQSFDLQQATGASLKAKVNGIVKAQLSEIIREEGTELPEELTLSHAQNIPGYQLWYHTAASKVAPEGLYVFKNPQKVAFLGSTPTQGNRVDWFYSTSSRLLFKRENSTLQTLGPYDGITSENGSNSLAISGRPDNDRFPDIRLGQPLADSTLHLNGGGGSDNYPVSGAMIRHYQSIIIDNRVREKAHDFAPASSESVVTTELWANEFSASIGSEALQLFHHPTGHSLFFPAHHPMSVRDSQNNPYTFPAGKLLLTFTGLNISLNQLLKQTLRQPDASWQLPIDITRVSPKTPLTASQGLPLKLSVPDRYYLKDFRESNTIDGWHLKFRSGEKTKNINILDKDKLAAKAGNFWITRGHDNIPIYMPGGITSKIKQNLPFLRTTLKSIKDQQYEMNPISENGLVYRFISTEQLRKPVEPKSPGTDKNDSEWLIFHQRSYEGLEAKYTGVTSNAPGSQVYKPVIRIADESGKQKTALTSMPAAVFFAWNPVLKGWPLKTTDQFALGHSDPTWLVTTENTFIKEFTPEGHNAVPQLPDPVLYNLKAEQLSVMKHGSRGHWHILNQKDLIHKVKGRRSADSLSLTLAEKVGGNVTGSSRYLAMPYTFDQWVLRSTHSTASGFPFYLGPEKGIGVGLSPLSAKGFIPEKQMADLLMAKSLGMYDGVYFEDGLKATSAIRNHLSQQPLTRVARQQEANSDTSFSGNALNNVIHVTVSYRTSRITVNGKAGDDFIQIARDEAKNWQYKTRSGLNRNIHSFLKNQRISINAGPGDDILHLPDQLRVKVEDSPGEDTVCISRFSRVDMLAMKQWTLFIRELSADQIEPVLVTKTGNKYQPVTSPSQATEVFLREVGKPDQLFARVNINGKGSIHFPDGSSVRDFQSWLGAYTPPAATIQPTQTVTSMVAPTASVGGSRYSGPANATEPLPATPASRGLESVREKLKSLIVYRQSSEAMKGEALFQQQLNRLVQDMGVFAAGAEAGENTATLATATITPSPSLVSPQVTSMGT</sequence>
<accession>A0ABY6GP50</accession>
<dbReference type="Gene3D" id="3.40.50.11050">
    <property type="match status" value="1"/>
</dbReference>
<dbReference type="InterPro" id="IPR038383">
    <property type="entry name" value="CPD_dom_sf"/>
</dbReference>
<dbReference type="EMBL" id="CP103300">
    <property type="protein sequence ID" value="UYM14527.1"/>
    <property type="molecule type" value="Genomic_DNA"/>
</dbReference>
<evidence type="ECO:0000256" key="22">
    <source>
        <dbReference type="SAM" id="Phobius"/>
    </source>
</evidence>
<keyword evidence="19" id="KW-1035">Host cytoplasm</keyword>
<evidence type="ECO:0000256" key="13">
    <source>
        <dbReference type="ARBA" id="ARBA00022813"/>
    </source>
</evidence>
<evidence type="ECO:0000256" key="6">
    <source>
        <dbReference type="ARBA" id="ARBA00022656"/>
    </source>
</evidence>
<evidence type="ECO:0000256" key="18">
    <source>
        <dbReference type="ARBA" id="ARBA00023136"/>
    </source>
</evidence>
<dbReference type="Gene3D" id="3.90.550.20">
    <property type="match status" value="1"/>
</dbReference>
<reference evidence="24" key="1">
    <citation type="submission" date="2022-10" db="EMBL/GenBank/DDBJ databases">
        <title>Completed Genome Sequence of two octocoral isolated bacterium, Endozoicomonas euniceicola EF212T and Endozoicomonas gorgoniicola PS125T.</title>
        <authorList>
            <person name="Chiou Y.-J."/>
            <person name="Chen Y.-H."/>
        </authorList>
    </citation>
    <scope>NUCLEOTIDE SEQUENCE</scope>
    <source>
        <strain evidence="24">EF212</strain>
    </source>
</reference>
<keyword evidence="17" id="KW-0446">Lipid-binding</keyword>
<evidence type="ECO:0000256" key="17">
    <source>
        <dbReference type="ARBA" id="ARBA00023121"/>
    </source>
</evidence>
<feature type="region of interest" description="Disordered" evidence="21">
    <location>
        <begin position="3312"/>
        <end position="3333"/>
    </location>
</feature>
<evidence type="ECO:0000256" key="12">
    <source>
        <dbReference type="ARBA" id="ARBA00022807"/>
    </source>
</evidence>
<evidence type="ECO:0000256" key="19">
    <source>
        <dbReference type="ARBA" id="ARBA00023200"/>
    </source>
</evidence>
<keyword evidence="6" id="KW-0800">Toxin</keyword>
<keyword evidence="10" id="KW-0677">Repeat</keyword>
<evidence type="ECO:0000256" key="11">
    <source>
        <dbReference type="ARBA" id="ARBA00022801"/>
    </source>
</evidence>
<keyword evidence="11" id="KW-0378">Hydrolase</keyword>
<keyword evidence="7" id="KW-0645">Protease</keyword>
<dbReference type="RefSeq" id="WP_262596051.1">
    <property type="nucleotide sequence ID" value="NZ_CP103300.1"/>
</dbReference>
<gene>
    <name evidence="24" type="ORF">NX720_16710</name>
</gene>
<keyword evidence="25" id="KW-1185">Reference proteome</keyword>
<keyword evidence="4" id="KW-1032">Host cell membrane</keyword>
<keyword evidence="16" id="KW-0843">Virulence</keyword>
<dbReference type="InterPro" id="IPR020974">
    <property type="entry name" value="CPD_dom"/>
</dbReference>
<evidence type="ECO:0000256" key="21">
    <source>
        <dbReference type="SAM" id="MobiDB-lite"/>
    </source>
</evidence>
<evidence type="ECO:0000256" key="5">
    <source>
        <dbReference type="ARBA" id="ARBA00022525"/>
    </source>
</evidence>
<evidence type="ECO:0000256" key="15">
    <source>
        <dbReference type="ARBA" id="ARBA00022870"/>
    </source>
</evidence>
<evidence type="ECO:0000256" key="20">
    <source>
        <dbReference type="ARBA" id="ARBA00023586"/>
    </source>
</evidence>
<evidence type="ECO:0000256" key="1">
    <source>
        <dbReference type="ARBA" id="ARBA00001946"/>
    </source>
</evidence>
<keyword evidence="14" id="KW-0460">Magnesium</keyword>
<keyword evidence="15" id="KW-1043">Host membrane</keyword>
<evidence type="ECO:0000256" key="16">
    <source>
        <dbReference type="ARBA" id="ARBA00023026"/>
    </source>
</evidence>
<feature type="transmembrane region" description="Helical" evidence="22">
    <location>
        <begin position="1371"/>
        <end position="1397"/>
    </location>
</feature>